<feature type="compositionally biased region" description="Polar residues" evidence="1">
    <location>
        <begin position="145"/>
        <end position="165"/>
    </location>
</feature>
<evidence type="ECO:0000313" key="2">
    <source>
        <dbReference type="EMBL" id="ERF73417.1"/>
    </source>
</evidence>
<organism evidence="2 3">
    <name type="scientific">Endocarpon pusillum (strain Z07020 / HMAS-L-300199)</name>
    <name type="common">Lichen-forming fungus</name>
    <dbReference type="NCBI Taxonomy" id="1263415"/>
    <lineage>
        <taxon>Eukaryota</taxon>
        <taxon>Fungi</taxon>
        <taxon>Dikarya</taxon>
        <taxon>Ascomycota</taxon>
        <taxon>Pezizomycotina</taxon>
        <taxon>Eurotiomycetes</taxon>
        <taxon>Chaetothyriomycetidae</taxon>
        <taxon>Verrucariales</taxon>
        <taxon>Verrucariaceae</taxon>
        <taxon>Endocarpon</taxon>
    </lineage>
</organism>
<gene>
    <name evidence="2" type="ORF">EPUS_04040</name>
</gene>
<dbReference type="GeneID" id="19239074"/>
<feature type="compositionally biased region" description="Acidic residues" evidence="1">
    <location>
        <begin position="177"/>
        <end position="188"/>
    </location>
</feature>
<dbReference type="EMBL" id="KE720951">
    <property type="protein sequence ID" value="ERF73417.1"/>
    <property type="molecule type" value="Genomic_DNA"/>
</dbReference>
<evidence type="ECO:0000313" key="3">
    <source>
        <dbReference type="Proteomes" id="UP000019373"/>
    </source>
</evidence>
<name>U1G7L3_ENDPU</name>
<feature type="compositionally biased region" description="Basic residues" evidence="1">
    <location>
        <begin position="199"/>
        <end position="209"/>
    </location>
</feature>
<dbReference type="AlphaFoldDB" id="U1G7L3"/>
<proteinExistence type="predicted"/>
<dbReference type="HOGENOM" id="CLU_1272294_0_0_1"/>
<feature type="region of interest" description="Disordered" evidence="1">
    <location>
        <begin position="80"/>
        <end position="217"/>
    </location>
</feature>
<dbReference type="Proteomes" id="UP000019373">
    <property type="component" value="Unassembled WGS sequence"/>
</dbReference>
<feature type="compositionally biased region" description="Polar residues" evidence="1">
    <location>
        <begin position="87"/>
        <end position="109"/>
    </location>
</feature>
<keyword evidence="3" id="KW-1185">Reference proteome</keyword>
<accession>U1G7L3</accession>
<evidence type="ECO:0000256" key="1">
    <source>
        <dbReference type="SAM" id="MobiDB-lite"/>
    </source>
</evidence>
<dbReference type="RefSeq" id="XP_007800845.1">
    <property type="nucleotide sequence ID" value="XM_007802654.1"/>
</dbReference>
<reference evidence="3" key="1">
    <citation type="journal article" date="2014" name="BMC Genomics">
        <title>Genome characteristics reveal the impact of lichenization on lichen-forming fungus Endocarpon pusillum Hedwig (Verrucariales, Ascomycota).</title>
        <authorList>
            <person name="Wang Y.-Y."/>
            <person name="Liu B."/>
            <person name="Zhang X.-Y."/>
            <person name="Zhou Q.-M."/>
            <person name="Zhang T."/>
            <person name="Li H."/>
            <person name="Yu Y.-F."/>
            <person name="Zhang X.-L."/>
            <person name="Hao X.-Y."/>
            <person name="Wang M."/>
            <person name="Wang L."/>
            <person name="Wei J.-C."/>
        </authorList>
    </citation>
    <scope>NUCLEOTIDE SEQUENCE [LARGE SCALE GENOMIC DNA]</scope>
    <source>
        <strain evidence="3">Z07020 / HMAS-L-300199</strain>
    </source>
</reference>
<protein>
    <submittedName>
        <fullName evidence="2">Uncharacterized protein</fullName>
    </submittedName>
</protein>
<sequence length="217" mass="24254">MEGSYKYSQWATPRVISAPPDWVIDAERQNRGEIPAPHVLPRKERSTVSPERFQQAIGDLAAWNPLPDSLGMWRMSLEDHRPEQAAAASQNLEAVNTQSRGISSSSLPHSTILPKPAVPKKARKVTFAAQPSQSPSPQKRKRSSIQEPSQNLPKASRKSLLQPSTPRRRRGGVVDQMDIDGDDKEDEDTARAQPPPRRTSNRLKKRAARRVGPTFYI</sequence>